<sequence>MKLNEIIDRICVMSGRSSDRLASCMEEVRSGKGVRLFEAGKTESSVYFISKGIARAYIPGPDGREVTFWIGKEGDALFSLKSYVYGIPGYESIQLMEDSILFKVEKDSLERLFKEDIEIANWGRKLAEKEFVNTPASLSRIRANIRRC</sequence>
<dbReference type="Gene3D" id="2.60.120.10">
    <property type="entry name" value="Jelly Rolls"/>
    <property type="match status" value="1"/>
</dbReference>
<reference evidence="2" key="1">
    <citation type="submission" date="2020-10" db="EMBL/GenBank/DDBJ databases">
        <authorList>
            <person name="Gilroy R."/>
        </authorList>
    </citation>
    <scope>NUCLEOTIDE SEQUENCE</scope>
    <source>
        <strain evidence="2">2478</strain>
    </source>
</reference>
<comment type="caution">
    <text evidence="2">The sequence shown here is derived from an EMBL/GenBank/DDBJ whole genome shotgun (WGS) entry which is preliminary data.</text>
</comment>
<reference evidence="2" key="2">
    <citation type="journal article" date="2021" name="PeerJ">
        <title>Extensive microbial diversity within the chicken gut microbiome revealed by metagenomics and culture.</title>
        <authorList>
            <person name="Gilroy R."/>
            <person name="Ravi A."/>
            <person name="Getino M."/>
            <person name="Pursley I."/>
            <person name="Horton D.L."/>
            <person name="Alikhan N.F."/>
            <person name="Baker D."/>
            <person name="Gharbi K."/>
            <person name="Hall N."/>
            <person name="Watson M."/>
            <person name="Adriaenssens E.M."/>
            <person name="Foster-Nyarko E."/>
            <person name="Jarju S."/>
            <person name="Secka A."/>
            <person name="Antonio M."/>
            <person name="Oren A."/>
            <person name="Chaudhuri R.R."/>
            <person name="La Ragione R."/>
            <person name="Hildebrand F."/>
            <person name="Pallen M.J."/>
        </authorList>
    </citation>
    <scope>NUCLEOTIDE SEQUENCE</scope>
    <source>
        <strain evidence="2">2478</strain>
    </source>
</reference>
<dbReference type="PROSITE" id="PS50042">
    <property type="entry name" value="CNMP_BINDING_3"/>
    <property type="match status" value="1"/>
</dbReference>
<protein>
    <submittedName>
        <fullName evidence="2">Cyclic nucleotide-binding domain-containing protein</fullName>
    </submittedName>
</protein>
<evidence type="ECO:0000259" key="1">
    <source>
        <dbReference type="PROSITE" id="PS50042"/>
    </source>
</evidence>
<dbReference type="AlphaFoldDB" id="A0A9D9ITF4"/>
<dbReference type="InterPro" id="IPR018490">
    <property type="entry name" value="cNMP-bd_dom_sf"/>
</dbReference>
<gene>
    <name evidence="2" type="ORF">IAB80_07385</name>
</gene>
<name>A0A9D9ITF4_9BACT</name>
<dbReference type="EMBL" id="JADILZ010000067">
    <property type="protein sequence ID" value="MBO8478694.1"/>
    <property type="molecule type" value="Genomic_DNA"/>
</dbReference>
<evidence type="ECO:0000313" key="3">
    <source>
        <dbReference type="Proteomes" id="UP000823771"/>
    </source>
</evidence>
<feature type="domain" description="Cyclic nucleotide-binding" evidence="1">
    <location>
        <begin position="20"/>
        <end position="113"/>
    </location>
</feature>
<proteinExistence type="predicted"/>
<dbReference type="Proteomes" id="UP000823771">
    <property type="component" value="Unassembled WGS sequence"/>
</dbReference>
<dbReference type="InterPro" id="IPR000595">
    <property type="entry name" value="cNMP-bd_dom"/>
</dbReference>
<dbReference type="CDD" id="cd00038">
    <property type="entry name" value="CAP_ED"/>
    <property type="match status" value="1"/>
</dbReference>
<dbReference type="InterPro" id="IPR014710">
    <property type="entry name" value="RmlC-like_jellyroll"/>
</dbReference>
<accession>A0A9D9ITF4</accession>
<evidence type="ECO:0000313" key="2">
    <source>
        <dbReference type="EMBL" id="MBO8478694.1"/>
    </source>
</evidence>
<organism evidence="2 3">
    <name type="scientific">Candidatus Cryptobacteroides excrementipullorum</name>
    <dbReference type="NCBI Taxonomy" id="2840761"/>
    <lineage>
        <taxon>Bacteria</taxon>
        <taxon>Pseudomonadati</taxon>
        <taxon>Bacteroidota</taxon>
        <taxon>Bacteroidia</taxon>
        <taxon>Bacteroidales</taxon>
        <taxon>Candidatus Cryptobacteroides</taxon>
    </lineage>
</organism>
<dbReference type="Pfam" id="PF00027">
    <property type="entry name" value="cNMP_binding"/>
    <property type="match status" value="1"/>
</dbReference>
<dbReference type="SUPFAM" id="SSF51206">
    <property type="entry name" value="cAMP-binding domain-like"/>
    <property type="match status" value="1"/>
</dbReference>